<protein>
    <recommendedName>
        <fullName evidence="2">carnosine N-methyltransferase</fullName>
        <ecNumber evidence="2">2.1.1.22</ecNumber>
    </recommendedName>
</protein>
<dbReference type="GO" id="GO:0030735">
    <property type="term" value="F:carnosine N-methyltransferase activity"/>
    <property type="evidence" value="ECO:0007669"/>
    <property type="project" value="UniProtKB-EC"/>
</dbReference>
<dbReference type="AlphaFoldDB" id="A0A5N5D1U6"/>
<comment type="similarity">
    <text evidence="1">Belongs to the carnosine N-methyltransferase family.</text>
</comment>
<accession>A0A5N5D1U6</accession>
<feature type="region of interest" description="Disordered" evidence="6">
    <location>
        <begin position="1"/>
        <end position="22"/>
    </location>
</feature>
<reference evidence="7 8" key="1">
    <citation type="journal article" date="2019" name="Sci. Rep.">
        <title>A multi-omics analysis of the grapevine pathogen Lasiodiplodia theobromae reveals that temperature affects the expression of virulence- and pathogenicity-related genes.</title>
        <authorList>
            <person name="Felix C."/>
            <person name="Meneses R."/>
            <person name="Goncalves M.F.M."/>
            <person name="Tilleman L."/>
            <person name="Duarte A.S."/>
            <person name="Jorrin-Novo J.V."/>
            <person name="Van de Peer Y."/>
            <person name="Deforce D."/>
            <person name="Van Nieuwerburgh F."/>
            <person name="Esteves A.C."/>
            <person name="Alves A."/>
        </authorList>
    </citation>
    <scope>NUCLEOTIDE SEQUENCE [LARGE SCALE GENOMIC DNA]</scope>
    <source>
        <strain evidence="7 8">LA-SOL3</strain>
    </source>
</reference>
<evidence type="ECO:0000256" key="4">
    <source>
        <dbReference type="ARBA" id="ARBA00022679"/>
    </source>
</evidence>
<organism evidence="7 8">
    <name type="scientific">Lasiodiplodia theobromae</name>
    <dbReference type="NCBI Taxonomy" id="45133"/>
    <lineage>
        <taxon>Eukaryota</taxon>
        <taxon>Fungi</taxon>
        <taxon>Dikarya</taxon>
        <taxon>Ascomycota</taxon>
        <taxon>Pezizomycotina</taxon>
        <taxon>Dothideomycetes</taxon>
        <taxon>Dothideomycetes incertae sedis</taxon>
        <taxon>Botryosphaeriales</taxon>
        <taxon>Botryosphaeriaceae</taxon>
        <taxon>Lasiodiplodia</taxon>
    </lineage>
</organism>
<comment type="caution">
    <text evidence="7">The sequence shown here is derived from an EMBL/GenBank/DDBJ whole genome shotgun (WGS) entry which is preliminary data.</text>
</comment>
<dbReference type="SUPFAM" id="SSF53335">
    <property type="entry name" value="S-adenosyl-L-methionine-dependent methyltransferases"/>
    <property type="match status" value="1"/>
</dbReference>
<dbReference type="SMART" id="SM01296">
    <property type="entry name" value="N2227"/>
    <property type="match status" value="1"/>
</dbReference>
<dbReference type="EC" id="2.1.1.22" evidence="2"/>
<feature type="region of interest" description="Disordered" evidence="6">
    <location>
        <begin position="350"/>
        <end position="377"/>
    </location>
</feature>
<dbReference type="PANTHER" id="PTHR12303:SF6">
    <property type="entry name" value="CARNOSINE N-METHYLTRANSFERASE"/>
    <property type="match status" value="1"/>
</dbReference>
<dbReference type="OrthoDB" id="978at2759"/>
<proteinExistence type="inferred from homology"/>
<keyword evidence="4 7" id="KW-0808">Transferase</keyword>
<dbReference type="Pfam" id="PF07942">
    <property type="entry name" value="CARME"/>
    <property type="match status" value="1"/>
</dbReference>
<dbReference type="InterPro" id="IPR029063">
    <property type="entry name" value="SAM-dependent_MTases_sf"/>
</dbReference>
<dbReference type="Proteomes" id="UP000325902">
    <property type="component" value="Unassembled WGS sequence"/>
</dbReference>
<evidence type="ECO:0000256" key="3">
    <source>
        <dbReference type="ARBA" id="ARBA00022603"/>
    </source>
</evidence>
<evidence type="ECO:0000256" key="5">
    <source>
        <dbReference type="ARBA" id="ARBA00022691"/>
    </source>
</evidence>
<dbReference type="EMBL" id="VCHE01000096">
    <property type="protein sequence ID" value="KAB2571665.1"/>
    <property type="molecule type" value="Genomic_DNA"/>
</dbReference>
<sequence>MTSETHSVALEGEWQGELDPEDDLEEQRVIYATLDSFQSYRRVAHYNVTHVRRQNFYAMPSAHWNLLAGPPFNILDVFDRVDDAIDANADLAEAIFRAGAPNFGVNPAITSPIRDPDDPSRTIAPVWRGAAAASDLEKARSTIRQMYRDWSAAGASERAACYGPVLRALSAEHASTPPTDRDELRVLVPGAGLGRLVLEVCRLGFSVEGNEISYHQLLASSFILNHSAQAEQFAVYPWAHAFSNHRDRDAQLRSVRVPDVHPATALTEASAGCRVHAFERMGMAAADFCVSYKGEEARDSFDAVATVFFIDTAPNLINYIEAIANCLKAGGLWINLGPLLWHFENDPPGAKNKRGGGDGGNDEGDASGAGGAGSKDLGIAENGSVELTDEEVVALVERFGFKIEQRELPGGGEEGVGTGIETGYISDPKSMMQHVYKPSFWVARKL</sequence>
<evidence type="ECO:0000256" key="2">
    <source>
        <dbReference type="ARBA" id="ARBA00012003"/>
    </source>
</evidence>
<keyword evidence="5" id="KW-0949">S-adenosyl-L-methionine</keyword>
<evidence type="ECO:0000313" key="8">
    <source>
        <dbReference type="Proteomes" id="UP000325902"/>
    </source>
</evidence>
<dbReference type="InterPro" id="IPR012901">
    <property type="entry name" value="CARME"/>
</dbReference>
<keyword evidence="8" id="KW-1185">Reference proteome</keyword>
<evidence type="ECO:0000256" key="6">
    <source>
        <dbReference type="SAM" id="MobiDB-lite"/>
    </source>
</evidence>
<dbReference type="GO" id="GO:0032259">
    <property type="term" value="P:methylation"/>
    <property type="evidence" value="ECO:0007669"/>
    <property type="project" value="UniProtKB-KW"/>
</dbReference>
<keyword evidence="3 7" id="KW-0489">Methyltransferase</keyword>
<evidence type="ECO:0000256" key="1">
    <source>
        <dbReference type="ARBA" id="ARBA00010086"/>
    </source>
</evidence>
<evidence type="ECO:0000313" key="7">
    <source>
        <dbReference type="EMBL" id="KAB2571665.1"/>
    </source>
</evidence>
<dbReference type="PANTHER" id="PTHR12303">
    <property type="entry name" value="CARNOSINE N-METHYLTRANSFERASE"/>
    <property type="match status" value="1"/>
</dbReference>
<dbReference type="Gene3D" id="3.40.50.150">
    <property type="entry name" value="Vaccinia Virus protein VP39"/>
    <property type="match status" value="1"/>
</dbReference>
<gene>
    <name evidence="7" type="ORF">DBV05_g9707</name>
</gene>
<name>A0A5N5D1U6_9PEZI</name>